<keyword evidence="3" id="KW-1003">Cell membrane</keyword>
<evidence type="ECO:0000313" key="15">
    <source>
        <dbReference type="Proteomes" id="UP001651158"/>
    </source>
</evidence>
<protein>
    <recommendedName>
        <fullName evidence="11">Innexin</fullName>
    </recommendedName>
</protein>
<keyword evidence="9 11" id="KW-0407">Ion channel</keyword>
<evidence type="ECO:0000256" key="8">
    <source>
        <dbReference type="ARBA" id="ARBA00023136"/>
    </source>
</evidence>
<evidence type="ECO:0000256" key="7">
    <source>
        <dbReference type="ARBA" id="ARBA00023125"/>
    </source>
</evidence>
<feature type="DNA-binding region" description="Fork-head" evidence="10">
    <location>
        <begin position="82"/>
        <end position="175"/>
    </location>
</feature>
<dbReference type="InterPro" id="IPR000990">
    <property type="entry name" value="Innexin"/>
</dbReference>
<dbReference type="SMART" id="SM00339">
    <property type="entry name" value="FH"/>
    <property type="match status" value="1"/>
</dbReference>
<evidence type="ECO:0000256" key="12">
    <source>
        <dbReference type="SAM" id="MobiDB-lite"/>
    </source>
</evidence>
<dbReference type="PROSITE" id="PS50039">
    <property type="entry name" value="FORK_HEAD_3"/>
    <property type="match status" value="1"/>
</dbReference>
<keyword evidence="10" id="KW-0539">Nucleus</keyword>
<dbReference type="Pfam" id="PF00876">
    <property type="entry name" value="Innexin"/>
    <property type="match status" value="1"/>
</dbReference>
<organism evidence="14 15">
    <name type="scientific">Taenia crassiceps</name>
    <dbReference type="NCBI Taxonomy" id="6207"/>
    <lineage>
        <taxon>Eukaryota</taxon>
        <taxon>Metazoa</taxon>
        <taxon>Spiralia</taxon>
        <taxon>Lophotrochozoa</taxon>
        <taxon>Platyhelminthes</taxon>
        <taxon>Cestoda</taxon>
        <taxon>Eucestoda</taxon>
        <taxon>Cyclophyllidea</taxon>
        <taxon>Taeniidae</taxon>
        <taxon>Taenia</taxon>
    </lineage>
</organism>
<dbReference type="Gene3D" id="1.10.10.10">
    <property type="entry name" value="Winged helix-like DNA-binding domain superfamily/Winged helix DNA-binding domain"/>
    <property type="match status" value="1"/>
</dbReference>
<evidence type="ECO:0000256" key="10">
    <source>
        <dbReference type="PROSITE-ProRule" id="PRU00089"/>
    </source>
</evidence>
<reference evidence="14 15" key="1">
    <citation type="journal article" date="2022" name="Front. Cell. Infect. Microbiol.">
        <title>The Genomes of Two Strains of Taenia crassiceps the Animal Model for the Study of Human Cysticercosis.</title>
        <authorList>
            <person name="Bobes R.J."/>
            <person name="Estrada K."/>
            <person name="Rios-Valencia D.G."/>
            <person name="Calderon-Gallegos A."/>
            <person name="de la Torre P."/>
            <person name="Carrero J.C."/>
            <person name="Sanchez-Flores A."/>
            <person name="Laclette J.P."/>
        </authorList>
    </citation>
    <scope>NUCLEOTIDE SEQUENCE [LARGE SCALE GENOMIC DNA]</scope>
    <source>
        <strain evidence="14">WFUcys</strain>
    </source>
</reference>
<dbReference type="InterPro" id="IPR001766">
    <property type="entry name" value="Fork_head_dom"/>
</dbReference>
<evidence type="ECO:0000256" key="3">
    <source>
        <dbReference type="ARBA" id="ARBA00022475"/>
    </source>
</evidence>
<dbReference type="PANTHER" id="PTHR11893:SF36">
    <property type="entry name" value="INNEXIN-5"/>
    <property type="match status" value="1"/>
</dbReference>
<dbReference type="InterPro" id="IPR036388">
    <property type="entry name" value="WH-like_DNA-bd_sf"/>
</dbReference>
<keyword evidence="8 11" id="KW-0472">Membrane</keyword>
<evidence type="ECO:0000256" key="11">
    <source>
        <dbReference type="RuleBase" id="RU010713"/>
    </source>
</evidence>
<dbReference type="Pfam" id="PF00250">
    <property type="entry name" value="Forkhead"/>
    <property type="match status" value="1"/>
</dbReference>
<comment type="caution">
    <text evidence="11">Lacks conserved residue(s) required for the propagation of feature annotation.</text>
</comment>
<dbReference type="Proteomes" id="UP001651158">
    <property type="component" value="Unassembled WGS sequence"/>
</dbReference>
<evidence type="ECO:0000256" key="2">
    <source>
        <dbReference type="ARBA" id="ARBA00022448"/>
    </source>
</evidence>
<evidence type="ECO:0000256" key="6">
    <source>
        <dbReference type="ARBA" id="ARBA00023065"/>
    </source>
</evidence>
<dbReference type="InterPro" id="IPR018122">
    <property type="entry name" value="TF_fork_head_CS_1"/>
</dbReference>
<evidence type="ECO:0000256" key="5">
    <source>
        <dbReference type="ARBA" id="ARBA00022989"/>
    </source>
</evidence>
<dbReference type="InterPro" id="IPR036390">
    <property type="entry name" value="WH_DNA-bd_sf"/>
</dbReference>
<dbReference type="InterPro" id="IPR030456">
    <property type="entry name" value="TF_fork_head_CS_2"/>
</dbReference>
<keyword evidence="2 11" id="KW-0813">Transport</keyword>
<dbReference type="PROSITE" id="PS51013">
    <property type="entry name" value="PANNEXIN"/>
    <property type="match status" value="1"/>
</dbReference>
<dbReference type="EMBL" id="JAKROA010000004">
    <property type="protein sequence ID" value="KAL5108260.1"/>
    <property type="molecule type" value="Genomic_DNA"/>
</dbReference>
<keyword evidence="7 10" id="KW-0238">DNA-binding</keyword>
<dbReference type="PRINTS" id="PR01262">
    <property type="entry name" value="INNEXIN"/>
</dbReference>
<comment type="subcellular location">
    <subcellularLocation>
        <location evidence="1 11">Cell membrane</location>
        <topology evidence="1 11">Multi-pass membrane protein</topology>
    </subcellularLocation>
    <subcellularLocation>
        <location evidence="10">Nucleus</location>
    </subcellularLocation>
</comment>
<name>A0ABR4QF26_9CEST</name>
<sequence length="991" mass="110860">MEMRSLRAINHTVALFTGTSDTVASAKAASLLKLGSGEKTKCCPASNHGLKINAFLFDQVAQPETRDYLSGSIKPEITHPDKPPYSYAELIKKAIESSPQRKMTLNEIYEWICKNFPYYREGQNGWKNSIRHNLSLNRSFRKVARRPNEPGRGSFWRIIGDKNKFKSPIFTRTQQVFPSKTAKCKPPILRNSPMQLKASTSDLSGSMPGNLCNGPFEIVPTFGSSFSEEQLGDKLALMGTRATSEAAQSRKLNSTFRQLVDSLFPRPTANFDTSSNFPTQSTNPETDLLRSRLHRNLWIASFFDWSAVDQAGIEETTDLLSRFEHFTTEPSTSELLSLNDCLENIFRGKPSTAVDFDSSSSSPQILPGIQDSFGPCAPKELDAVSDPTSKGGDLYDRPTSWVQSILQQEDDHPKDVEAVYQRRVTSYFEPISLDDMLQLPPINDLQRREEFRGSRATPPPLYHTDVDLVSTENPLVSRVWRSSANDIDQILCPHPSNKGRDRCSQLCVGEKLSPKSKTSSTNVNIKNSILIKIREKAPQETDAVVILEDFSDHLNRIYTPLLILLLTGIAVTEVYFLRPIICHIPALPDDDFRGFAESVCWSGGTIGMDEGNQIPDDEAGWEKLRERNGASFHQWMPFCLLIQALLFHLPYLVWKVLSTNSFGDNLTYLITRAKVAGRCEEQVVRLKLVRACADHLYLLSRQHFSTSTSVCSRIRDSLCFRQSCGNSCLMKRRMGNHLVICYLLVKALYITNCVGQISLMARCLRPNHTNGGSPGGFGGCLPGLAPSRGEWGGSRFFPHQALCPIRVPHMGVRSQTFTAICALTMNVLNEKIYLLLWMWALGVLTVTITTMAVWIWRLLVRAHSNSYLQSFLYISLLAPPPFQNLDTMEVVEVAGGTHQTASLDGALVERFLTEVVSNDGNLMIRMLRRNAGDVVTGEILVTWWLMFKAMEGGGEGEGDVSEGTTTPPRTYAGMQDPNHVNRIVRRTLSYI</sequence>
<keyword evidence="6 11" id="KW-0406">Ion transport</keyword>
<feature type="transmembrane region" description="Helical" evidence="11">
    <location>
        <begin position="635"/>
        <end position="654"/>
    </location>
</feature>
<comment type="similarity">
    <text evidence="11">Belongs to the pannexin family.</text>
</comment>
<evidence type="ECO:0000256" key="1">
    <source>
        <dbReference type="ARBA" id="ARBA00004651"/>
    </source>
</evidence>
<gene>
    <name evidence="11" type="primary">inx</name>
    <name evidence="14" type="ORF">TcWFU_010182</name>
</gene>
<feature type="transmembrane region" description="Helical" evidence="11">
    <location>
        <begin position="832"/>
        <end position="856"/>
    </location>
</feature>
<dbReference type="CDD" id="cd20024">
    <property type="entry name" value="FH_FOXJ2-like"/>
    <property type="match status" value="1"/>
</dbReference>
<comment type="caution">
    <text evidence="14">The sequence shown here is derived from an EMBL/GenBank/DDBJ whole genome shotgun (WGS) entry which is preliminary data.</text>
</comment>
<feature type="domain" description="Fork-head" evidence="13">
    <location>
        <begin position="82"/>
        <end position="175"/>
    </location>
</feature>
<proteinExistence type="inferred from homology"/>
<dbReference type="PRINTS" id="PR00053">
    <property type="entry name" value="FORKHEAD"/>
</dbReference>
<dbReference type="PROSITE" id="PS00658">
    <property type="entry name" value="FORK_HEAD_2"/>
    <property type="match status" value="1"/>
</dbReference>
<dbReference type="PANTHER" id="PTHR11893">
    <property type="entry name" value="INNEXIN"/>
    <property type="match status" value="1"/>
</dbReference>
<feature type="region of interest" description="Disordered" evidence="12">
    <location>
        <begin position="954"/>
        <end position="977"/>
    </location>
</feature>
<dbReference type="SUPFAM" id="SSF46785">
    <property type="entry name" value="Winged helix' DNA-binding domain"/>
    <property type="match status" value="1"/>
</dbReference>
<keyword evidence="4 11" id="KW-0812">Transmembrane</keyword>
<comment type="function">
    <text evidence="11">Structural component of the gap junctions.</text>
</comment>
<accession>A0ABR4QF26</accession>
<evidence type="ECO:0000313" key="14">
    <source>
        <dbReference type="EMBL" id="KAL5108260.1"/>
    </source>
</evidence>
<dbReference type="PROSITE" id="PS00657">
    <property type="entry name" value="FORK_HEAD_1"/>
    <property type="match status" value="1"/>
</dbReference>
<evidence type="ECO:0000259" key="13">
    <source>
        <dbReference type="PROSITE" id="PS50039"/>
    </source>
</evidence>
<evidence type="ECO:0000256" key="9">
    <source>
        <dbReference type="ARBA" id="ARBA00023303"/>
    </source>
</evidence>
<keyword evidence="15" id="KW-1185">Reference proteome</keyword>
<evidence type="ECO:0000256" key="4">
    <source>
        <dbReference type="ARBA" id="ARBA00022692"/>
    </source>
</evidence>
<keyword evidence="5 11" id="KW-1133">Transmembrane helix</keyword>